<dbReference type="Proteomes" id="UP000602745">
    <property type="component" value="Unassembled WGS sequence"/>
</dbReference>
<keyword evidence="1" id="KW-0560">Oxidoreductase</keyword>
<dbReference type="Gene3D" id="3.30.9.10">
    <property type="entry name" value="D-Amino Acid Oxidase, subunit A, domain 2"/>
    <property type="match status" value="1"/>
</dbReference>
<sequence>MSLFASDVAIVGGGLIGSSAALALRRLGFSVVLIERDLCGARASGVNFGGVRRQGRSIGQLHLAMRAHAIWQRLPELIGTDGEYVQSGHLKLARSPQDLAALAEYRERTSDFDLKLEILEGAEFRRRFPMFGEGVAGGSLSPEDGQANPRLVAPAFARAAASAGVIVLERCHLTSMAREERSFLLRAEAGVEIRAQHLINAAGGWGHEVASHFGDHLPLKVGYPTMAVTEPLPAVLGVSLGVEGGGFYARQVARGNLVMGGGFGEATGPGTSRPGRRPMASVAEQAAAILPALRHAQVIRFWSGTEGYTPDKNPVIDFSPTTSGLIHAFGFSGGGFQIAPAVGEVLAELVRDGTSTTPLDSFRINRFNPHPMSEASIL</sequence>
<keyword evidence="4" id="KW-1185">Reference proteome</keyword>
<comment type="caution">
    <text evidence="3">The sequence shown here is derived from an EMBL/GenBank/DDBJ whole genome shotgun (WGS) entry which is preliminary data.</text>
</comment>
<gene>
    <name evidence="3" type="ORF">GCM10007276_06780</name>
</gene>
<evidence type="ECO:0000259" key="2">
    <source>
        <dbReference type="Pfam" id="PF01266"/>
    </source>
</evidence>
<dbReference type="Gene3D" id="3.50.50.60">
    <property type="entry name" value="FAD/NAD(P)-binding domain"/>
    <property type="match status" value="1"/>
</dbReference>
<dbReference type="AlphaFoldDB" id="A0A8J2YBB2"/>
<evidence type="ECO:0000313" key="4">
    <source>
        <dbReference type="Proteomes" id="UP000602745"/>
    </source>
</evidence>
<reference evidence="3" key="2">
    <citation type="submission" date="2020-09" db="EMBL/GenBank/DDBJ databases">
        <authorList>
            <person name="Sun Q."/>
            <person name="Sedlacek I."/>
        </authorList>
    </citation>
    <scope>NUCLEOTIDE SEQUENCE</scope>
    <source>
        <strain evidence="3">CCM 7684</strain>
    </source>
</reference>
<dbReference type="InterPro" id="IPR006076">
    <property type="entry name" value="FAD-dep_OxRdtase"/>
</dbReference>
<evidence type="ECO:0000256" key="1">
    <source>
        <dbReference type="ARBA" id="ARBA00023002"/>
    </source>
</evidence>
<dbReference type="InterPro" id="IPR036188">
    <property type="entry name" value="FAD/NAD-bd_sf"/>
</dbReference>
<dbReference type="SUPFAM" id="SSF54373">
    <property type="entry name" value="FAD-linked reductases, C-terminal domain"/>
    <property type="match status" value="1"/>
</dbReference>
<accession>A0A8J2YBB2</accession>
<dbReference type="GO" id="GO:0016491">
    <property type="term" value="F:oxidoreductase activity"/>
    <property type="evidence" value="ECO:0007669"/>
    <property type="project" value="UniProtKB-KW"/>
</dbReference>
<proteinExistence type="predicted"/>
<protein>
    <submittedName>
        <fullName evidence="3">FAD-binding oxidoreductase</fullName>
    </submittedName>
</protein>
<evidence type="ECO:0000313" key="3">
    <source>
        <dbReference type="EMBL" id="GGE32205.1"/>
    </source>
</evidence>
<dbReference type="Pfam" id="PF01266">
    <property type="entry name" value="DAO"/>
    <property type="match status" value="1"/>
</dbReference>
<name>A0A8J2YBB2_9RHOB</name>
<reference evidence="3" key="1">
    <citation type="journal article" date="2014" name="Int. J. Syst. Evol. Microbiol.">
        <title>Complete genome sequence of Corynebacterium casei LMG S-19264T (=DSM 44701T), isolated from a smear-ripened cheese.</title>
        <authorList>
            <consortium name="US DOE Joint Genome Institute (JGI-PGF)"/>
            <person name="Walter F."/>
            <person name="Albersmeier A."/>
            <person name="Kalinowski J."/>
            <person name="Ruckert C."/>
        </authorList>
    </citation>
    <scope>NUCLEOTIDE SEQUENCE</scope>
    <source>
        <strain evidence="3">CCM 7684</strain>
    </source>
</reference>
<organism evidence="3 4">
    <name type="scientific">Agaricicola taiwanensis</name>
    <dbReference type="NCBI Taxonomy" id="591372"/>
    <lineage>
        <taxon>Bacteria</taxon>
        <taxon>Pseudomonadati</taxon>
        <taxon>Pseudomonadota</taxon>
        <taxon>Alphaproteobacteria</taxon>
        <taxon>Rhodobacterales</taxon>
        <taxon>Paracoccaceae</taxon>
        <taxon>Agaricicola</taxon>
    </lineage>
</organism>
<dbReference type="EMBL" id="BMCP01000001">
    <property type="protein sequence ID" value="GGE32205.1"/>
    <property type="molecule type" value="Genomic_DNA"/>
</dbReference>
<feature type="domain" description="FAD dependent oxidoreductase" evidence="2">
    <location>
        <begin position="7"/>
        <end position="349"/>
    </location>
</feature>
<dbReference type="RefSeq" id="WP_188408283.1">
    <property type="nucleotide sequence ID" value="NZ_BMCP01000001.1"/>
</dbReference>
<dbReference type="PANTHER" id="PTHR13847">
    <property type="entry name" value="SARCOSINE DEHYDROGENASE-RELATED"/>
    <property type="match status" value="1"/>
</dbReference>
<dbReference type="SUPFAM" id="SSF51905">
    <property type="entry name" value="FAD/NAD(P)-binding domain"/>
    <property type="match status" value="1"/>
</dbReference>
<dbReference type="GO" id="GO:0005737">
    <property type="term" value="C:cytoplasm"/>
    <property type="evidence" value="ECO:0007669"/>
    <property type="project" value="TreeGrafter"/>
</dbReference>